<dbReference type="Proteomes" id="UP000677228">
    <property type="component" value="Unassembled WGS sequence"/>
</dbReference>
<proteinExistence type="predicted"/>
<evidence type="ECO:0000313" key="3">
    <source>
        <dbReference type="EMBL" id="CAF4228295.1"/>
    </source>
</evidence>
<dbReference type="PANTHER" id="PTHR33444">
    <property type="entry name" value="SI:DKEY-19B23.12-RELATED"/>
    <property type="match status" value="1"/>
</dbReference>
<evidence type="ECO:0000313" key="2">
    <source>
        <dbReference type="EMBL" id="CAF1429972.1"/>
    </source>
</evidence>
<dbReference type="EMBL" id="CAJOBA010049852">
    <property type="protein sequence ID" value="CAF4228295.1"/>
    <property type="molecule type" value="Genomic_DNA"/>
</dbReference>
<dbReference type="InterPro" id="IPR040350">
    <property type="entry name" value="TMEM272"/>
</dbReference>
<dbReference type="PANTHER" id="PTHR33444:SF7">
    <property type="entry name" value="TRANSMEMBRANE PROTEIN 272"/>
    <property type="match status" value="1"/>
</dbReference>
<feature type="transmembrane region" description="Helical" evidence="1">
    <location>
        <begin position="56"/>
        <end position="78"/>
    </location>
</feature>
<keyword evidence="1" id="KW-0812">Transmembrane</keyword>
<evidence type="ECO:0000313" key="4">
    <source>
        <dbReference type="Proteomes" id="UP000682733"/>
    </source>
</evidence>
<evidence type="ECO:0000256" key="1">
    <source>
        <dbReference type="SAM" id="Phobius"/>
    </source>
</evidence>
<feature type="transmembrane region" description="Helical" evidence="1">
    <location>
        <begin position="90"/>
        <end position="112"/>
    </location>
</feature>
<accession>A0A8S2SIN0</accession>
<reference evidence="3" key="1">
    <citation type="submission" date="2021-02" db="EMBL/GenBank/DDBJ databases">
        <authorList>
            <person name="Nowell W R."/>
        </authorList>
    </citation>
    <scope>NUCLEOTIDE SEQUENCE</scope>
</reference>
<dbReference type="Proteomes" id="UP000682733">
    <property type="component" value="Unassembled WGS sequence"/>
</dbReference>
<comment type="caution">
    <text evidence="3">The sequence shown here is derived from an EMBL/GenBank/DDBJ whole genome shotgun (WGS) entry which is preliminary data.</text>
</comment>
<keyword evidence="1" id="KW-0472">Membrane</keyword>
<gene>
    <name evidence="2" type="ORF">OVA965_LOCUS34004</name>
    <name evidence="3" type="ORF">TMI583_LOCUS34914</name>
</gene>
<protein>
    <submittedName>
        <fullName evidence="3">Uncharacterized protein</fullName>
    </submittedName>
</protein>
<name>A0A8S2SIN0_9BILA</name>
<dbReference type="AlphaFoldDB" id="A0A8S2SIN0"/>
<feature type="transmembrane region" description="Helical" evidence="1">
    <location>
        <begin position="167"/>
        <end position="191"/>
    </location>
</feature>
<organism evidence="3 4">
    <name type="scientific">Didymodactylos carnosus</name>
    <dbReference type="NCBI Taxonomy" id="1234261"/>
    <lineage>
        <taxon>Eukaryota</taxon>
        <taxon>Metazoa</taxon>
        <taxon>Spiralia</taxon>
        <taxon>Gnathifera</taxon>
        <taxon>Rotifera</taxon>
        <taxon>Eurotatoria</taxon>
        <taxon>Bdelloidea</taxon>
        <taxon>Philodinida</taxon>
        <taxon>Philodinidae</taxon>
        <taxon>Didymodactylos</taxon>
    </lineage>
</organism>
<feature type="transmembrane region" description="Helical" evidence="1">
    <location>
        <begin position="119"/>
        <end position="147"/>
    </location>
</feature>
<dbReference type="EMBL" id="CAJNOK010028069">
    <property type="protein sequence ID" value="CAF1429972.1"/>
    <property type="molecule type" value="Genomic_DNA"/>
</dbReference>
<sequence>MYSKNSREKSLNDFERQEFVRSSERNIEKKQVKIQRRQPDPKVPGFLAVHFGSTSFLVSLSLYAIIAIFQFVVGLVYIGQCPVQKLIPVYMIVSGACGLALVIVGILIFLSLSTRSACVLISILVPIYILLLLFAVIWFFMGNVWVFEVKLKVAFFDPELIEYCHGLLYKFAFFLIITTYVYTILAILLSVTAGGKGKK</sequence>
<keyword evidence="1" id="KW-1133">Transmembrane helix</keyword>